<evidence type="ECO:0000313" key="13">
    <source>
        <dbReference type="Proteomes" id="UP000035680"/>
    </source>
</evidence>
<dbReference type="GO" id="GO:0005789">
    <property type="term" value="C:endoplasmic reticulum membrane"/>
    <property type="evidence" value="ECO:0007669"/>
    <property type="project" value="UniProtKB-SubCell"/>
</dbReference>
<evidence type="ECO:0000256" key="6">
    <source>
        <dbReference type="ARBA" id="ARBA00023015"/>
    </source>
</evidence>
<keyword evidence="3" id="KW-0812">Transmembrane</keyword>
<keyword evidence="7" id="KW-0238">DNA-binding</keyword>
<keyword evidence="13" id="KW-1185">Reference proteome</keyword>
<dbReference type="SMART" id="SM00353">
    <property type="entry name" value="HLH"/>
    <property type="match status" value="1"/>
</dbReference>
<evidence type="ECO:0000256" key="10">
    <source>
        <dbReference type="ARBA" id="ARBA00023242"/>
    </source>
</evidence>
<dbReference type="GO" id="GO:0046983">
    <property type="term" value="F:protein dimerization activity"/>
    <property type="evidence" value="ECO:0007669"/>
    <property type="project" value="InterPro"/>
</dbReference>
<dbReference type="PANTHER" id="PTHR46062:SF1">
    <property type="entry name" value="LP12374P"/>
    <property type="match status" value="1"/>
</dbReference>
<dbReference type="PROSITE" id="PS50888">
    <property type="entry name" value="BHLH"/>
    <property type="match status" value="1"/>
</dbReference>
<reference evidence="14" key="2">
    <citation type="submission" date="2015-08" db="UniProtKB">
        <authorList>
            <consortium name="WormBaseParasite"/>
        </authorList>
    </citation>
    <scope>IDENTIFICATION</scope>
</reference>
<dbReference type="WBParaSite" id="SVE_0470800.1">
    <property type="protein sequence ID" value="SVE_0470800.1"/>
    <property type="gene ID" value="SVE_0470800"/>
</dbReference>
<dbReference type="Pfam" id="PF00010">
    <property type="entry name" value="HLH"/>
    <property type="match status" value="1"/>
</dbReference>
<dbReference type="AlphaFoldDB" id="A0A0K0F7B2"/>
<evidence type="ECO:0000256" key="1">
    <source>
        <dbReference type="ARBA" id="ARBA00004123"/>
    </source>
</evidence>
<dbReference type="PANTHER" id="PTHR46062">
    <property type="entry name" value="STEROL REGULATORY ELEMENT-BINDING PROTEIN"/>
    <property type="match status" value="1"/>
</dbReference>
<evidence type="ECO:0000256" key="3">
    <source>
        <dbReference type="ARBA" id="ARBA00022692"/>
    </source>
</evidence>
<dbReference type="GO" id="GO:0000978">
    <property type="term" value="F:RNA polymerase II cis-regulatory region sequence-specific DNA binding"/>
    <property type="evidence" value="ECO:0007669"/>
    <property type="project" value="TreeGrafter"/>
</dbReference>
<evidence type="ECO:0000256" key="2">
    <source>
        <dbReference type="ARBA" id="ARBA00004477"/>
    </source>
</evidence>
<evidence type="ECO:0000256" key="7">
    <source>
        <dbReference type="ARBA" id="ARBA00023125"/>
    </source>
</evidence>
<evidence type="ECO:0000313" key="14">
    <source>
        <dbReference type="WBParaSite" id="SVE_0470800.1"/>
    </source>
</evidence>
<organism evidence="13 14">
    <name type="scientific">Strongyloides venezuelensis</name>
    <name type="common">Threadworm</name>
    <dbReference type="NCBI Taxonomy" id="75913"/>
    <lineage>
        <taxon>Eukaryota</taxon>
        <taxon>Metazoa</taxon>
        <taxon>Ecdysozoa</taxon>
        <taxon>Nematoda</taxon>
        <taxon>Chromadorea</taxon>
        <taxon>Rhabditida</taxon>
        <taxon>Tylenchina</taxon>
        <taxon>Panagrolaimomorpha</taxon>
        <taxon>Strongyloidoidea</taxon>
        <taxon>Strongyloididae</taxon>
        <taxon>Strongyloides</taxon>
    </lineage>
</organism>
<evidence type="ECO:0000256" key="11">
    <source>
        <dbReference type="SAM" id="MobiDB-lite"/>
    </source>
</evidence>
<feature type="domain" description="BHLH" evidence="12">
    <location>
        <begin position="399"/>
        <end position="449"/>
    </location>
</feature>
<dbReference type="InterPro" id="IPR036638">
    <property type="entry name" value="HLH_DNA-bd_sf"/>
</dbReference>
<name>A0A0K0F7B2_STRVS</name>
<comment type="subcellular location">
    <subcellularLocation>
        <location evidence="2">Endoplasmic reticulum membrane</location>
        <topology evidence="2">Multi-pass membrane protein</topology>
    </subcellularLocation>
    <subcellularLocation>
        <location evidence="1">Nucleus</location>
    </subcellularLocation>
</comment>
<evidence type="ECO:0000256" key="8">
    <source>
        <dbReference type="ARBA" id="ARBA00023136"/>
    </source>
</evidence>
<keyword evidence="8" id="KW-0472">Membrane</keyword>
<dbReference type="STRING" id="75913.A0A0K0F7B2"/>
<keyword evidence="4" id="KW-0256">Endoplasmic reticulum</keyword>
<accession>A0A0K0F7B2</accession>
<proteinExistence type="predicted"/>
<keyword evidence="6" id="KW-0805">Transcription regulation</keyword>
<dbReference type="Proteomes" id="UP000035680">
    <property type="component" value="Unassembled WGS sequence"/>
</dbReference>
<dbReference type="Gene3D" id="4.10.280.10">
    <property type="entry name" value="Helix-loop-helix DNA-binding domain"/>
    <property type="match status" value="1"/>
</dbReference>
<evidence type="ECO:0000256" key="5">
    <source>
        <dbReference type="ARBA" id="ARBA00022989"/>
    </source>
</evidence>
<evidence type="ECO:0000259" key="12">
    <source>
        <dbReference type="PROSITE" id="PS50888"/>
    </source>
</evidence>
<sequence length="1261" mass="147695">MTSHNNSFFNYKSSHYNNFNSSNLIEDNINLDYVKPHELDELINKDDLLNVLQPEGLNEINNIVDSIKNDELKMYSNKSYMEISYFSNAAPINDNNDFHTQNGYLQSNQFLEGQTYQPIEKKDNLINNYNYSFDMPYQNTSFHLNKNNQCVQKSTFECLSNNFKAIQETPYEYTYKNQNTPFPQYSPALCPETKINYPNGDILSPQQNNNCSPFSFASFSSDSFDQLNMEYNSINASPMSNEGSFHTTFSSPNPLNEHYTSQHSFENLNTTQIELNNQISNDLNNMNFINNHNYRLFDNGDIYEDDFDRKIKKLIKEIPKKSLILKSEKNDKKSKRNDLYREDYYYYDDIEDMTVNNDFDEKKNCKNADERNLDKIINYSEKYENEKETDNKVKKPKTERRKAHNLIEKKYRCSINVQINQLKEIVAKKDEKLSKSATLKKAVDKLNYLMDENEQLYYQIDKLKKALKEVYEVNLKLRTNQIEHKSLLKSPSNSDYFSSSDTASPPLNNEHYSKSYSAKQRQYSNNTFINKFGITIPDVSLKKTKSQMKKVMDNKSRVTLCIFMFCMLIFNPISIFSFKTISNNSINVEESNFSNGTNVTTKNALALSHRIINELNNQTVIRSPNVVEMVNETAIKAKHWYQNTIMENTYIWGMNAVIIVSILYKLLVSGEPVTDYNSPSWETFIRFKKSASTVISKGNYERAEKYLMSGLDMLGRPIPKRGFDEVLTVFWQIIRHLLNSVWVGRYFSRRRRSPTQLSDAVCKSHAATALIYHQLHQLHLIMKDSNTSNNLRGLNLALNAVNLSESAGISNDKLTHAQRADIYINASIRVRLSFPSYIGNLIGKYFMRRARRHVRKAAFKNEKFLALNWVFTSHGKKFLSDINKVHEMIKNIKINNEDKTYFSKRYTNEGLKPLHHLTILFKADLIEQLIDKHQTTKKTSSCSNSFNVAETIQLLLSISSCPYDYNNINTNLIDCTDVSLFDWNTILDNFVFSDEITSWWTHLLSAALYWKLGLKIKAQTHYAVVMKVPQEIKECGFTFATILAFCTKKMAFDDSFNSKYSGTTIYYCMKGIDSINDEIKKKLVYSFNDDIFKRIFTKTKFLTIEWFLSCLLEVWYSMLNLNYPFWKQPQQNSTLINVYKTLLKIYAYFRKLYYDDNNLAMKDDFYNLCYNIMITNTQESIAMSYSIFMDKFRVFYNQQSVTHLPSLLHFLKYFVTHEKVHLASFLQYHTNVHFKIVKKLKDELKYITFIDNESLYEKKNF</sequence>
<feature type="compositionally biased region" description="Low complexity" evidence="11">
    <location>
        <begin position="490"/>
        <end position="504"/>
    </location>
</feature>
<protein>
    <submittedName>
        <fullName evidence="14">BHLH domain-containing protein</fullName>
    </submittedName>
</protein>
<reference evidence="13" key="1">
    <citation type="submission" date="2014-07" db="EMBL/GenBank/DDBJ databases">
        <authorList>
            <person name="Martin A.A"/>
            <person name="De Silva N."/>
        </authorList>
    </citation>
    <scope>NUCLEOTIDE SEQUENCE</scope>
</reference>
<dbReference type="SUPFAM" id="SSF47459">
    <property type="entry name" value="HLH, helix-loop-helix DNA-binding domain"/>
    <property type="match status" value="1"/>
</dbReference>
<evidence type="ECO:0000256" key="9">
    <source>
        <dbReference type="ARBA" id="ARBA00023163"/>
    </source>
</evidence>
<keyword evidence="9" id="KW-0804">Transcription</keyword>
<feature type="region of interest" description="Disordered" evidence="11">
    <location>
        <begin position="489"/>
        <end position="512"/>
    </location>
</feature>
<dbReference type="GO" id="GO:0000981">
    <property type="term" value="F:DNA-binding transcription factor activity, RNA polymerase II-specific"/>
    <property type="evidence" value="ECO:0007669"/>
    <property type="project" value="TreeGrafter"/>
</dbReference>
<keyword evidence="10" id="KW-0539">Nucleus</keyword>
<keyword evidence="5" id="KW-1133">Transmembrane helix</keyword>
<dbReference type="GO" id="GO:0005634">
    <property type="term" value="C:nucleus"/>
    <property type="evidence" value="ECO:0007669"/>
    <property type="project" value="UniProtKB-SubCell"/>
</dbReference>
<evidence type="ECO:0000256" key="4">
    <source>
        <dbReference type="ARBA" id="ARBA00022824"/>
    </source>
</evidence>
<dbReference type="InterPro" id="IPR011598">
    <property type="entry name" value="bHLH_dom"/>
</dbReference>